<sequence length="148" mass="16686">MMTNHRLLLLVAPILGFLLSGIKVASAEVLSTGEEVSSFVTNKIADHDVMIFAKTYCPYCRRTKSTFIQLLSDLGMEQDDISFNVIELDEQPADDGWMIQNFLMDLTAQRTVPNVFIRGQHIGGNDDVQKLMRDESLHDLVMPHVSEM</sequence>
<dbReference type="EMBL" id="HBIO01006424">
    <property type="protein sequence ID" value="CAE0459857.1"/>
    <property type="molecule type" value="Transcribed_RNA"/>
</dbReference>
<dbReference type="GO" id="GO:0034599">
    <property type="term" value="P:cellular response to oxidative stress"/>
    <property type="evidence" value="ECO:0007669"/>
    <property type="project" value="TreeGrafter"/>
</dbReference>
<evidence type="ECO:0000313" key="3">
    <source>
        <dbReference type="EMBL" id="CAE0459857.1"/>
    </source>
</evidence>
<dbReference type="Pfam" id="PF00462">
    <property type="entry name" value="Glutaredoxin"/>
    <property type="match status" value="1"/>
</dbReference>
<dbReference type="AlphaFoldDB" id="A0A7S3PYV4"/>
<dbReference type="CDD" id="cd03419">
    <property type="entry name" value="GRX_GRXh_1_2_like"/>
    <property type="match status" value="1"/>
</dbReference>
<keyword evidence="1" id="KW-0732">Signal</keyword>
<organism evidence="3">
    <name type="scientific">Chaetoceros debilis</name>
    <dbReference type="NCBI Taxonomy" id="122233"/>
    <lineage>
        <taxon>Eukaryota</taxon>
        <taxon>Sar</taxon>
        <taxon>Stramenopiles</taxon>
        <taxon>Ochrophyta</taxon>
        <taxon>Bacillariophyta</taxon>
        <taxon>Coscinodiscophyceae</taxon>
        <taxon>Chaetocerotophycidae</taxon>
        <taxon>Chaetocerotales</taxon>
        <taxon>Chaetocerotaceae</taxon>
        <taxon>Chaetoceros</taxon>
    </lineage>
</organism>
<dbReference type="InterPro" id="IPR036249">
    <property type="entry name" value="Thioredoxin-like_sf"/>
</dbReference>
<protein>
    <recommendedName>
        <fullName evidence="2">Glutaredoxin domain-containing protein</fullName>
    </recommendedName>
</protein>
<reference evidence="3" key="1">
    <citation type="submission" date="2021-01" db="EMBL/GenBank/DDBJ databases">
        <authorList>
            <person name="Corre E."/>
            <person name="Pelletier E."/>
            <person name="Niang G."/>
            <person name="Scheremetjew M."/>
            <person name="Finn R."/>
            <person name="Kale V."/>
            <person name="Holt S."/>
            <person name="Cochrane G."/>
            <person name="Meng A."/>
            <person name="Brown T."/>
            <person name="Cohen L."/>
        </authorList>
    </citation>
    <scope>NUCLEOTIDE SEQUENCE</scope>
    <source>
        <strain evidence="3">MM31A-1</strain>
    </source>
</reference>
<name>A0A7S3PYV4_9STRA</name>
<accession>A0A7S3PYV4</accession>
<dbReference type="PANTHER" id="PTHR45694">
    <property type="entry name" value="GLUTAREDOXIN 2"/>
    <property type="match status" value="1"/>
</dbReference>
<dbReference type="PROSITE" id="PS51354">
    <property type="entry name" value="GLUTAREDOXIN_2"/>
    <property type="match status" value="1"/>
</dbReference>
<dbReference type="GO" id="GO:0015038">
    <property type="term" value="F:glutathione disulfide oxidoreductase activity"/>
    <property type="evidence" value="ECO:0007669"/>
    <property type="project" value="TreeGrafter"/>
</dbReference>
<dbReference type="GO" id="GO:0005737">
    <property type="term" value="C:cytoplasm"/>
    <property type="evidence" value="ECO:0007669"/>
    <property type="project" value="TreeGrafter"/>
</dbReference>
<gene>
    <name evidence="3" type="ORF">CDEB00056_LOCUS4698</name>
</gene>
<feature type="domain" description="Glutaredoxin" evidence="2">
    <location>
        <begin position="49"/>
        <end position="122"/>
    </location>
</feature>
<evidence type="ECO:0000259" key="2">
    <source>
        <dbReference type="Pfam" id="PF00462"/>
    </source>
</evidence>
<evidence type="ECO:0000256" key="1">
    <source>
        <dbReference type="SAM" id="SignalP"/>
    </source>
</evidence>
<feature type="chain" id="PRO_5030851847" description="Glutaredoxin domain-containing protein" evidence="1">
    <location>
        <begin position="28"/>
        <end position="148"/>
    </location>
</feature>
<dbReference type="PANTHER" id="PTHR45694:SF18">
    <property type="entry name" value="GLUTAREDOXIN-1-RELATED"/>
    <property type="match status" value="1"/>
</dbReference>
<proteinExistence type="predicted"/>
<dbReference type="InterPro" id="IPR002109">
    <property type="entry name" value="Glutaredoxin"/>
</dbReference>
<dbReference type="Gene3D" id="3.40.30.10">
    <property type="entry name" value="Glutaredoxin"/>
    <property type="match status" value="1"/>
</dbReference>
<feature type="signal peptide" evidence="1">
    <location>
        <begin position="1"/>
        <end position="27"/>
    </location>
</feature>
<dbReference type="SUPFAM" id="SSF52833">
    <property type="entry name" value="Thioredoxin-like"/>
    <property type="match status" value="1"/>
</dbReference>